<evidence type="ECO:0000256" key="1">
    <source>
        <dbReference type="SAM" id="MobiDB-lite"/>
    </source>
</evidence>
<dbReference type="InterPro" id="IPR003615">
    <property type="entry name" value="HNH_nuc"/>
</dbReference>
<feature type="domain" description="HNH nuclease" evidence="2">
    <location>
        <begin position="25"/>
        <end position="81"/>
    </location>
</feature>
<keyword evidence="3" id="KW-0540">Nuclease</keyword>
<sequence length="96" mass="10451">MAARPHKAMAPTQSEQRMAGRKLQARRLRIWTNDPTCAGCGQVTAFPAGFELDHRVPLSQGGADTDENCQVLCAGPDGCHAKKTATDFGQTRRRRA</sequence>
<dbReference type="GO" id="GO:0004519">
    <property type="term" value="F:endonuclease activity"/>
    <property type="evidence" value="ECO:0007669"/>
    <property type="project" value="UniProtKB-KW"/>
</dbReference>
<dbReference type="InterPro" id="IPR002711">
    <property type="entry name" value="HNH"/>
</dbReference>
<evidence type="ECO:0000313" key="3">
    <source>
        <dbReference type="EMBL" id="AOZ08158.1"/>
    </source>
</evidence>
<evidence type="ECO:0000259" key="2">
    <source>
        <dbReference type="SMART" id="SM00507"/>
    </source>
</evidence>
<protein>
    <submittedName>
        <fullName evidence="3">HNH endonuclease</fullName>
    </submittedName>
</protein>
<keyword evidence="3" id="KW-0378">Hydrolase</keyword>
<name>A0ABN4TLD6_9BURK</name>
<reference evidence="3 4" key="1">
    <citation type="submission" date="2016-10" db="EMBL/GenBank/DDBJ databases">
        <title>Complete genome sequences of three Cupriavidus strains isolated from various Malaysian environments.</title>
        <authorList>
            <person name="Abdullah A.A.-A."/>
            <person name="Shafie N.A.H."/>
            <person name="Lau N.S."/>
        </authorList>
    </citation>
    <scope>NUCLEOTIDE SEQUENCE [LARGE SCALE GENOMIC DNA]</scope>
    <source>
        <strain evidence="3 4">USMAA1020</strain>
    </source>
</reference>
<dbReference type="EMBL" id="CP017754">
    <property type="protein sequence ID" value="AOZ08158.1"/>
    <property type="molecule type" value="Genomic_DNA"/>
</dbReference>
<keyword evidence="3" id="KW-0255">Endonuclease</keyword>
<feature type="region of interest" description="Disordered" evidence="1">
    <location>
        <begin position="1"/>
        <end position="22"/>
    </location>
</feature>
<evidence type="ECO:0000313" key="4">
    <source>
        <dbReference type="Proteomes" id="UP000177515"/>
    </source>
</evidence>
<dbReference type="CDD" id="cd00085">
    <property type="entry name" value="HNHc"/>
    <property type="match status" value="1"/>
</dbReference>
<dbReference type="SMART" id="SM00507">
    <property type="entry name" value="HNHc"/>
    <property type="match status" value="1"/>
</dbReference>
<accession>A0ABN4TLD6</accession>
<keyword evidence="4" id="KW-1185">Reference proteome</keyword>
<gene>
    <name evidence="3" type="ORF">BKK80_13840</name>
</gene>
<proteinExistence type="predicted"/>
<dbReference type="Proteomes" id="UP000177515">
    <property type="component" value="Chromosome 1"/>
</dbReference>
<organism evidence="3 4">
    <name type="scientific">Cupriavidus malaysiensis</name>
    <dbReference type="NCBI Taxonomy" id="367825"/>
    <lineage>
        <taxon>Bacteria</taxon>
        <taxon>Pseudomonadati</taxon>
        <taxon>Pseudomonadota</taxon>
        <taxon>Betaproteobacteria</taxon>
        <taxon>Burkholderiales</taxon>
        <taxon>Burkholderiaceae</taxon>
        <taxon>Cupriavidus</taxon>
    </lineage>
</organism>
<dbReference type="Gene3D" id="1.10.30.50">
    <property type="match status" value="1"/>
</dbReference>
<dbReference type="Pfam" id="PF01844">
    <property type="entry name" value="HNH"/>
    <property type="match status" value="1"/>
</dbReference>